<dbReference type="InterPro" id="IPR036397">
    <property type="entry name" value="RNaseH_sf"/>
</dbReference>
<proteinExistence type="predicted"/>
<dbReference type="GO" id="GO:0003676">
    <property type="term" value="F:nucleic acid binding"/>
    <property type="evidence" value="ECO:0007669"/>
    <property type="project" value="InterPro"/>
</dbReference>
<protein>
    <submittedName>
        <fullName evidence="1">DDE_3 domain-containing protein</fullName>
    </submittedName>
</protein>
<keyword evidence="2" id="KW-1185">Reference proteome</keyword>
<dbReference type="AlphaFoldDB" id="A0A8X6SY48"/>
<accession>A0A8X6SY48</accession>
<name>A0A8X6SY48_TRICX</name>
<dbReference type="Gene3D" id="3.30.420.10">
    <property type="entry name" value="Ribonuclease H-like superfamily/Ribonuclease H"/>
    <property type="match status" value="1"/>
</dbReference>
<dbReference type="Proteomes" id="UP000887159">
    <property type="component" value="Unassembled WGS sequence"/>
</dbReference>
<comment type="caution">
    <text evidence="1">The sequence shown here is derived from an EMBL/GenBank/DDBJ whole genome shotgun (WGS) entry which is preliminary data.</text>
</comment>
<evidence type="ECO:0000313" key="1">
    <source>
        <dbReference type="EMBL" id="GFY19515.1"/>
    </source>
</evidence>
<sequence length="135" mass="15289">MVIKIIETPVIKVTFLDTFRRVHVLGTPAQAYDRDCLLPTVKLRGGSVIIWAALSWFSVRPNITPKGRIPEENGLVQSWFDEHENEVKQLPCPTQSSDLNIIEPLWPILERSIQDQYPPSASVQELSRGRGSRVV</sequence>
<reference evidence="1" key="1">
    <citation type="submission" date="2020-08" db="EMBL/GenBank/DDBJ databases">
        <title>Multicomponent nature underlies the extraordinary mechanical properties of spider dragline silk.</title>
        <authorList>
            <person name="Kono N."/>
            <person name="Nakamura H."/>
            <person name="Mori M."/>
            <person name="Yoshida Y."/>
            <person name="Ohtoshi R."/>
            <person name="Malay A.D."/>
            <person name="Moran D.A.P."/>
            <person name="Tomita M."/>
            <person name="Numata K."/>
            <person name="Arakawa K."/>
        </authorList>
    </citation>
    <scope>NUCLEOTIDE SEQUENCE</scope>
</reference>
<gene>
    <name evidence="1" type="ORF">TNCV_4646881</name>
</gene>
<evidence type="ECO:0000313" key="2">
    <source>
        <dbReference type="Proteomes" id="UP000887159"/>
    </source>
</evidence>
<organism evidence="1 2">
    <name type="scientific">Trichonephila clavipes</name>
    <name type="common">Golden silk orbweaver</name>
    <name type="synonym">Nephila clavipes</name>
    <dbReference type="NCBI Taxonomy" id="2585209"/>
    <lineage>
        <taxon>Eukaryota</taxon>
        <taxon>Metazoa</taxon>
        <taxon>Ecdysozoa</taxon>
        <taxon>Arthropoda</taxon>
        <taxon>Chelicerata</taxon>
        <taxon>Arachnida</taxon>
        <taxon>Araneae</taxon>
        <taxon>Araneomorphae</taxon>
        <taxon>Entelegynae</taxon>
        <taxon>Araneoidea</taxon>
        <taxon>Nephilidae</taxon>
        <taxon>Trichonephila</taxon>
    </lineage>
</organism>
<dbReference type="EMBL" id="BMAU01021353">
    <property type="protein sequence ID" value="GFY19515.1"/>
    <property type="molecule type" value="Genomic_DNA"/>
</dbReference>